<name>A0A940ID04_9FIRM</name>
<dbReference type="EMBL" id="JADINF010000068">
    <property type="protein sequence ID" value="MBO8423940.1"/>
    <property type="molecule type" value="Genomic_DNA"/>
</dbReference>
<accession>A0A940ID04</accession>
<evidence type="ECO:0000313" key="1">
    <source>
        <dbReference type="EMBL" id="MBO8423940.1"/>
    </source>
</evidence>
<organism evidence="1 2">
    <name type="scientific">Candidatus Stercoripulliclostridium pullicola</name>
    <dbReference type="NCBI Taxonomy" id="2840953"/>
    <lineage>
        <taxon>Bacteria</taxon>
        <taxon>Bacillati</taxon>
        <taxon>Bacillota</taxon>
        <taxon>Clostridia</taxon>
        <taxon>Eubacteriales</taxon>
        <taxon>Candidatus Stercoripulliclostridium</taxon>
    </lineage>
</organism>
<proteinExistence type="predicted"/>
<reference evidence="1" key="2">
    <citation type="journal article" date="2021" name="PeerJ">
        <title>Extensive microbial diversity within the chicken gut microbiome revealed by metagenomics and culture.</title>
        <authorList>
            <person name="Gilroy R."/>
            <person name="Ravi A."/>
            <person name="Getino M."/>
            <person name="Pursley I."/>
            <person name="Horton D.L."/>
            <person name="Alikhan N.F."/>
            <person name="Baker D."/>
            <person name="Gharbi K."/>
            <person name="Hall N."/>
            <person name="Watson M."/>
            <person name="Adriaenssens E.M."/>
            <person name="Foster-Nyarko E."/>
            <person name="Jarju S."/>
            <person name="Secka A."/>
            <person name="Antonio M."/>
            <person name="Oren A."/>
            <person name="Chaudhuri R.R."/>
            <person name="La Ragione R."/>
            <person name="Hildebrand F."/>
            <person name="Pallen M.J."/>
        </authorList>
    </citation>
    <scope>NUCLEOTIDE SEQUENCE</scope>
    <source>
        <strain evidence="1">517</strain>
    </source>
</reference>
<comment type="caution">
    <text evidence="1">The sequence shown here is derived from an EMBL/GenBank/DDBJ whole genome shotgun (WGS) entry which is preliminary data.</text>
</comment>
<reference evidence="1" key="1">
    <citation type="submission" date="2020-10" db="EMBL/GenBank/DDBJ databases">
        <authorList>
            <person name="Gilroy R."/>
        </authorList>
    </citation>
    <scope>NUCLEOTIDE SEQUENCE</scope>
    <source>
        <strain evidence="1">517</strain>
    </source>
</reference>
<gene>
    <name evidence="1" type="ORF">IAB16_02825</name>
</gene>
<evidence type="ECO:0000313" key="2">
    <source>
        <dbReference type="Proteomes" id="UP000727857"/>
    </source>
</evidence>
<dbReference type="Proteomes" id="UP000727857">
    <property type="component" value="Unassembled WGS sequence"/>
</dbReference>
<sequence length="63" mass="7402">MAGVATFFCSDKLRIVHPLRQNLRIDIVIINYIRAFFKALIKGIFFRRTDRDVALPEDVSYWA</sequence>
<protein>
    <submittedName>
        <fullName evidence="1">Uncharacterized protein</fullName>
    </submittedName>
</protein>
<dbReference type="AlphaFoldDB" id="A0A940ID04"/>